<dbReference type="EMBL" id="OUUZ01000004">
    <property type="protein sequence ID" value="SPQ20372.1"/>
    <property type="molecule type" value="Genomic_DNA"/>
</dbReference>
<sequence>MSLSVGSPFRPQVALLFVDLPFGAVTVVVTLLVLKLPPAKKAETPMVRTTDLSGSVCFIHGVVCLLLALQWGGTT</sequence>
<proteinExistence type="predicted"/>
<name>A0A3S4AQG1_9PEZI</name>
<dbReference type="AlphaFoldDB" id="A0A3S4AQG1"/>
<dbReference type="Proteomes" id="UP000289323">
    <property type="component" value="Unassembled WGS sequence"/>
</dbReference>
<keyword evidence="1" id="KW-0472">Membrane</keyword>
<keyword evidence="1" id="KW-1133">Transmembrane helix</keyword>
<accession>A0A3S4AQG1</accession>
<evidence type="ECO:0000313" key="3">
    <source>
        <dbReference type="Proteomes" id="UP000289323"/>
    </source>
</evidence>
<reference evidence="2 3" key="1">
    <citation type="submission" date="2018-04" db="EMBL/GenBank/DDBJ databases">
        <authorList>
            <person name="Huttner S."/>
            <person name="Dainat J."/>
        </authorList>
    </citation>
    <scope>NUCLEOTIDE SEQUENCE [LARGE SCALE GENOMIC DNA]</scope>
</reference>
<evidence type="ECO:0000256" key="1">
    <source>
        <dbReference type="SAM" id="Phobius"/>
    </source>
</evidence>
<evidence type="ECO:0000313" key="2">
    <source>
        <dbReference type="EMBL" id="SPQ20372.1"/>
    </source>
</evidence>
<feature type="transmembrane region" description="Helical" evidence="1">
    <location>
        <begin position="12"/>
        <end position="34"/>
    </location>
</feature>
<organism evidence="2 3">
    <name type="scientific">Thermothielavioides terrestris</name>
    <dbReference type="NCBI Taxonomy" id="2587410"/>
    <lineage>
        <taxon>Eukaryota</taxon>
        <taxon>Fungi</taxon>
        <taxon>Dikarya</taxon>
        <taxon>Ascomycota</taxon>
        <taxon>Pezizomycotina</taxon>
        <taxon>Sordariomycetes</taxon>
        <taxon>Sordariomycetidae</taxon>
        <taxon>Sordariales</taxon>
        <taxon>Chaetomiaceae</taxon>
        <taxon>Thermothielavioides</taxon>
    </lineage>
</organism>
<feature type="transmembrane region" description="Helical" evidence="1">
    <location>
        <begin position="55"/>
        <end position="73"/>
    </location>
</feature>
<gene>
    <name evidence="2" type="ORF">TT172_LOCUS2791</name>
</gene>
<protein>
    <submittedName>
        <fullName evidence="2">7bf57603-8a0a-497a-8f83-501ed3902d50</fullName>
    </submittedName>
</protein>
<keyword evidence="1" id="KW-0812">Transmembrane</keyword>